<dbReference type="InterPro" id="IPR017923">
    <property type="entry name" value="TFIIS_N"/>
</dbReference>
<organism evidence="4 5">
    <name type="scientific">Patella caerulea</name>
    <name type="common">Rayed Mediterranean limpet</name>
    <dbReference type="NCBI Taxonomy" id="87958"/>
    <lineage>
        <taxon>Eukaryota</taxon>
        <taxon>Metazoa</taxon>
        <taxon>Spiralia</taxon>
        <taxon>Lophotrochozoa</taxon>
        <taxon>Mollusca</taxon>
        <taxon>Gastropoda</taxon>
        <taxon>Patellogastropoda</taxon>
        <taxon>Patelloidea</taxon>
        <taxon>Patellidae</taxon>
        <taxon>Patella</taxon>
    </lineage>
</organism>
<comment type="caution">
    <text evidence="4">The sequence shown here is derived from an EMBL/GenBank/DDBJ whole genome shotgun (WGS) entry which is preliminary data.</text>
</comment>
<evidence type="ECO:0000313" key="4">
    <source>
        <dbReference type="EMBL" id="KAK6172013.1"/>
    </source>
</evidence>
<gene>
    <name evidence="4" type="ORF">SNE40_018416</name>
</gene>
<dbReference type="Gene3D" id="1.20.930.10">
    <property type="entry name" value="Conserved domain common to transcription factors TFIIS, elongin A, CRSP70"/>
    <property type="match status" value="1"/>
</dbReference>
<accession>A0AAN8JAN4</accession>
<reference evidence="4 5" key="1">
    <citation type="submission" date="2024-01" db="EMBL/GenBank/DDBJ databases">
        <title>The genome of the rayed Mediterranean limpet Patella caerulea (Linnaeus, 1758).</title>
        <authorList>
            <person name="Anh-Thu Weber A."/>
            <person name="Halstead-Nussloch G."/>
        </authorList>
    </citation>
    <scope>NUCLEOTIDE SEQUENCE [LARGE SCALE GENOMIC DNA]</scope>
    <source>
        <strain evidence="4">AATW-2023a</strain>
        <tissue evidence="4">Whole specimen</tissue>
    </source>
</reference>
<dbReference type="Proteomes" id="UP001347796">
    <property type="component" value="Unassembled WGS sequence"/>
</dbReference>
<proteinExistence type="predicted"/>
<feature type="domain" description="TFIIS N-terminal" evidence="2">
    <location>
        <begin position="39"/>
        <end position="113"/>
    </location>
</feature>
<dbReference type="PROSITE" id="PS51321">
    <property type="entry name" value="TFIIS_CENTRAL"/>
    <property type="match status" value="1"/>
</dbReference>
<name>A0AAN8JAN4_PATCE</name>
<evidence type="ECO:0000256" key="1">
    <source>
        <dbReference type="PROSITE-ProRule" id="PRU00649"/>
    </source>
</evidence>
<evidence type="ECO:0000259" key="3">
    <source>
        <dbReference type="PROSITE" id="PS51321"/>
    </source>
</evidence>
<dbReference type="Pfam" id="PF07500">
    <property type="entry name" value="TFIIS_M"/>
    <property type="match status" value="1"/>
</dbReference>
<comment type="subcellular location">
    <subcellularLocation>
        <location evidence="1">Nucleus</location>
    </subcellularLocation>
</comment>
<dbReference type="EMBL" id="JAZGQO010000013">
    <property type="protein sequence ID" value="KAK6172013.1"/>
    <property type="molecule type" value="Genomic_DNA"/>
</dbReference>
<keyword evidence="1" id="KW-0539">Nucleus</keyword>
<evidence type="ECO:0000259" key="2">
    <source>
        <dbReference type="PROSITE" id="PS51319"/>
    </source>
</evidence>
<dbReference type="AlphaFoldDB" id="A0AAN8JAN4"/>
<dbReference type="SUPFAM" id="SSF47676">
    <property type="entry name" value="Conserved domain common to transcription factors TFIIS, elongin A, CRSP70"/>
    <property type="match status" value="1"/>
</dbReference>
<dbReference type="Pfam" id="PF08711">
    <property type="entry name" value="Med26"/>
    <property type="match status" value="1"/>
</dbReference>
<dbReference type="InterPro" id="IPR003618">
    <property type="entry name" value="TFIIS_cen_dom"/>
</dbReference>
<dbReference type="SUPFAM" id="SSF46942">
    <property type="entry name" value="Elongation factor TFIIS domain 2"/>
    <property type="match status" value="1"/>
</dbReference>
<evidence type="ECO:0008006" key="6">
    <source>
        <dbReference type="Google" id="ProtNLM"/>
    </source>
</evidence>
<feature type="domain" description="TFIIS central" evidence="3">
    <location>
        <begin position="130"/>
        <end position="207"/>
    </location>
</feature>
<dbReference type="GO" id="GO:0005634">
    <property type="term" value="C:nucleus"/>
    <property type="evidence" value="ECO:0007669"/>
    <property type="project" value="UniProtKB-SubCell"/>
</dbReference>
<sequence>MEKFLVKTERKKLAIDEHAVKVSLKQTTIESLKGVVVMEDIERLKNKLKLKNQSKEIMIKSIQELGKKQPPKHVLLSTKIGKTINKLRKNEDSDIAEAATIVYKEWRSHLENNLSKPLIEVKCDPKSEKMRNSGRKFLTDALTTEVTDRLPEAIERECFHQSNRLLNVQYKRTMRSIVFKLKHQQSVRNSVLKGDISVEELVRTNKK</sequence>
<protein>
    <recommendedName>
        <fullName evidence="6">Transcription elongation factor A N-terminal and central domain-containing protein 2</fullName>
    </recommendedName>
</protein>
<dbReference type="GO" id="GO:0006351">
    <property type="term" value="P:DNA-templated transcription"/>
    <property type="evidence" value="ECO:0007669"/>
    <property type="project" value="InterPro"/>
</dbReference>
<dbReference type="InterPro" id="IPR035441">
    <property type="entry name" value="TFIIS/LEDGF_dom_sf"/>
</dbReference>
<keyword evidence="5" id="KW-1185">Reference proteome</keyword>
<evidence type="ECO:0000313" key="5">
    <source>
        <dbReference type="Proteomes" id="UP001347796"/>
    </source>
</evidence>
<dbReference type="InterPro" id="IPR036575">
    <property type="entry name" value="TFIIS_cen_dom_sf"/>
</dbReference>
<dbReference type="Gene3D" id="1.10.472.30">
    <property type="entry name" value="Transcription elongation factor S-II, central domain"/>
    <property type="match status" value="1"/>
</dbReference>
<dbReference type="PROSITE" id="PS51319">
    <property type="entry name" value="TFIIS_N"/>
    <property type="match status" value="1"/>
</dbReference>